<dbReference type="Proteomes" id="UP001258994">
    <property type="component" value="Chromosome"/>
</dbReference>
<dbReference type="Pfam" id="PF07224">
    <property type="entry name" value="Chlorophyllase"/>
    <property type="match status" value="1"/>
</dbReference>
<keyword evidence="4" id="KW-0732">Signal</keyword>
<keyword evidence="2" id="KW-0442">Lipid degradation</keyword>
<keyword evidence="1" id="KW-0378">Hydrolase</keyword>
<dbReference type="SUPFAM" id="SSF53474">
    <property type="entry name" value="alpha/beta-Hydrolases"/>
    <property type="match status" value="1"/>
</dbReference>
<evidence type="ECO:0000256" key="3">
    <source>
        <dbReference type="ARBA" id="ARBA00023098"/>
    </source>
</evidence>
<dbReference type="EMBL" id="CP134145">
    <property type="protein sequence ID" value="WNC72142.1"/>
    <property type="molecule type" value="Genomic_DNA"/>
</dbReference>
<name>A0ABY9TTK2_9GAMM</name>
<evidence type="ECO:0000256" key="1">
    <source>
        <dbReference type="ARBA" id="ARBA00022801"/>
    </source>
</evidence>
<feature type="signal peptide" evidence="4">
    <location>
        <begin position="1"/>
        <end position="21"/>
    </location>
</feature>
<evidence type="ECO:0000313" key="6">
    <source>
        <dbReference type="Proteomes" id="UP001258994"/>
    </source>
</evidence>
<dbReference type="InterPro" id="IPR017395">
    <property type="entry name" value="Chlorophyllase-like"/>
</dbReference>
<reference evidence="6" key="1">
    <citation type="submission" date="2023-09" db="EMBL/GenBank/DDBJ databases">
        <authorList>
            <person name="Li S."/>
            <person name="Li X."/>
            <person name="Zhang C."/>
            <person name="Zhao Z."/>
        </authorList>
    </citation>
    <scope>NUCLEOTIDE SEQUENCE [LARGE SCALE GENOMIC DNA]</scope>
    <source>
        <strain evidence="6">SQ149</strain>
    </source>
</reference>
<evidence type="ECO:0000256" key="2">
    <source>
        <dbReference type="ARBA" id="ARBA00022963"/>
    </source>
</evidence>
<gene>
    <name evidence="5" type="ORF">RGQ13_18780</name>
</gene>
<dbReference type="RefSeq" id="WP_348391262.1">
    <property type="nucleotide sequence ID" value="NZ_CP134145.1"/>
</dbReference>
<proteinExistence type="predicted"/>
<organism evidence="5 6">
    <name type="scientific">Thalassotalea psychrophila</name>
    <dbReference type="NCBI Taxonomy" id="3065647"/>
    <lineage>
        <taxon>Bacteria</taxon>
        <taxon>Pseudomonadati</taxon>
        <taxon>Pseudomonadota</taxon>
        <taxon>Gammaproteobacteria</taxon>
        <taxon>Alteromonadales</taxon>
        <taxon>Colwelliaceae</taxon>
        <taxon>Thalassotalea</taxon>
    </lineage>
</organism>
<evidence type="ECO:0000256" key="4">
    <source>
        <dbReference type="SAM" id="SignalP"/>
    </source>
</evidence>
<dbReference type="PANTHER" id="PTHR10272">
    <property type="entry name" value="PLATELET-ACTIVATING FACTOR ACETYLHYDROLASE"/>
    <property type="match status" value="1"/>
</dbReference>
<sequence>MNKLNQLFITLMLTIALTACGEPPILPPAKPLSASQEQLQQIPNIDKGQHQVVTIRDIILFNADTERELELSAFYPRIGENFPLILFSHGNFSSKDKYDKIIEHWVSHGYVVVAPNHQDCCGMVSGIFNSLWYGNFGLVEQRMIDFKFLLGNLTQIEQKHPAFKNKANFNNIAATGHSFGAFSAQQYGGAGLYEPDTDKYHYINDDRIKAIVALSPPGPMFDVITKDSWNNLAKPMMLTTGTWDVDSQFFTEWQMHKMSFDKAKHNDKYALITQGADHYLGNLICRPEKEQPPQTDALNMVNAATTSFLNAYMKRTKRDSMFLDFNDLAELTNGFSIIEKR</sequence>
<accession>A0ABY9TTK2</accession>
<keyword evidence="3" id="KW-0443">Lipid metabolism</keyword>
<dbReference type="PANTHER" id="PTHR10272:SF0">
    <property type="entry name" value="PLATELET-ACTIVATING FACTOR ACETYLHYDROLASE"/>
    <property type="match status" value="1"/>
</dbReference>
<keyword evidence="6" id="KW-1185">Reference proteome</keyword>
<dbReference type="InterPro" id="IPR029058">
    <property type="entry name" value="AB_hydrolase_fold"/>
</dbReference>
<dbReference type="Gene3D" id="3.40.50.1820">
    <property type="entry name" value="alpha/beta hydrolase"/>
    <property type="match status" value="1"/>
</dbReference>
<dbReference type="PROSITE" id="PS51257">
    <property type="entry name" value="PROKAR_LIPOPROTEIN"/>
    <property type="match status" value="1"/>
</dbReference>
<protein>
    <submittedName>
        <fullName evidence="5">Uncharacterized protein</fullName>
    </submittedName>
</protein>
<evidence type="ECO:0000313" key="5">
    <source>
        <dbReference type="EMBL" id="WNC72142.1"/>
    </source>
</evidence>
<feature type="chain" id="PRO_5047038449" evidence="4">
    <location>
        <begin position="22"/>
        <end position="341"/>
    </location>
</feature>